<gene>
    <name evidence="1" type="ORF">BpHYR1_046444</name>
</gene>
<dbReference type="EMBL" id="REGN01003374">
    <property type="protein sequence ID" value="RNA22933.1"/>
    <property type="molecule type" value="Genomic_DNA"/>
</dbReference>
<dbReference type="AlphaFoldDB" id="A0A3M7RH86"/>
<proteinExistence type="predicted"/>
<comment type="caution">
    <text evidence="1">The sequence shown here is derived from an EMBL/GenBank/DDBJ whole genome shotgun (WGS) entry which is preliminary data.</text>
</comment>
<name>A0A3M7RH86_BRAPC</name>
<protein>
    <submittedName>
        <fullName evidence="1">Uncharacterized protein</fullName>
    </submittedName>
</protein>
<organism evidence="1 2">
    <name type="scientific">Brachionus plicatilis</name>
    <name type="common">Marine rotifer</name>
    <name type="synonym">Brachionus muelleri</name>
    <dbReference type="NCBI Taxonomy" id="10195"/>
    <lineage>
        <taxon>Eukaryota</taxon>
        <taxon>Metazoa</taxon>
        <taxon>Spiralia</taxon>
        <taxon>Gnathifera</taxon>
        <taxon>Rotifera</taxon>
        <taxon>Eurotatoria</taxon>
        <taxon>Monogononta</taxon>
        <taxon>Pseudotrocha</taxon>
        <taxon>Ploima</taxon>
        <taxon>Brachionidae</taxon>
        <taxon>Brachionus</taxon>
    </lineage>
</organism>
<dbReference type="Proteomes" id="UP000276133">
    <property type="component" value="Unassembled WGS sequence"/>
</dbReference>
<reference evidence="1 2" key="1">
    <citation type="journal article" date="2018" name="Sci. Rep.">
        <title>Genomic signatures of local adaptation to the degree of environmental predictability in rotifers.</title>
        <authorList>
            <person name="Franch-Gras L."/>
            <person name="Hahn C."/>
            <person name="Garcia-Roger E.M."/>
            <person name="Carmona M.J."/>
            <person name="Serra M."/>
            <person name="Gomez A."/>
        </authorList>
    </citation>
    <scope>NUCLEOTIDE SEQUENCE [LARGE SCALE GENOMIC DNA]</scope>
    <source>
        <strain evidence="1">HYR1</strain>
    </source>
</reference>
<keyword evidence="2" id="KW-1185">Reference proteome</keyword>
<accession>A0A3M7RH86</accession>
<evidence type="ECO:0000313" key="2">
    <source>
        <dbReference type="Proteomes" id="UP000276133"/>
    </source>
</evidence>
<sequence>MFIKLTLDNTILDSDLDSDSSTEATTTETNEIVPKENLQATLPCTFNQAQAQVENQNAQRKKRGKNKDFELQIECQSLKEAIDYMNQLDSVKFTFNYLKTCKLYINVLLKYKKNKSPFIQKLLQELKIF</sequence>
<evidence type="ECO:0000313" key="1">
    <source>
        <dbReference type="EMBL" id="RNA22933.1"/>
    </source>
</evidence>